<reference evidence="1" key="1">
    <citation type="submission" date="2013-05" db="EMBL/GenBank/DDBJ databases">
        <authorList>
            <person name="Yim A.K.Y."/>
            <person name="Chan T.F."/>
            <person name="Ji K.M."/>
            <person name="Liu X.Y."/>
            <person name="Zhou J.W."/>
            <person name="Li R.Q."/>
            <person name="Yang K.Y."/>
            <person name="Li J."/>
            <person name="Li M."/>
            <person name="Law P.T.W."/>
            <person name="Wu Y.L."/>
            <person name="Cai Z.L."/>
            <person name="Qin H."/>
            <person name="Bao Y."/>
            <person name="Leung R.K.K."/>
            <person name="Ng P.K.S."/>
            <person name="Zou J."/>
            <person name="Zhong X.J."/>
            <person name="Ran P.X."/>
            <person name="Zhong N.S."/>
            <person name="Liu Z.G."/>
            <person name="Tsui S.K.W."/>
        </authorList>
    </citation>
    <scope>NUCLEOTIDE SEQUENCE</scope>
    <source>
        <strain evidence="1">Derf</strain>
        <tissue evidence="1">Whole organism</tissue>
    </source>
</reference>
<dbReference type="Proteomes" id="UP000790347">
    <property type="component" value="Unassembled WGS sequence"/>
</dbReference>
<protein>
    <submittedName>
        <fullName evidence="1">Uncharacterized protein</fullName>
    </submittedName>
</protein>
<comment type="caution">
    <text evidence="1">The sequence shown here is derived from an EMBL/GenBank/DDBJ whole genome shotgun (WGS) entry which is preliminary data.</text>
</comment>
<accession>A0A922KYN0</accession>
<keyword evidence="2" id="KW-1185">Reference proteome</keyword>
<evidence type="ECO:0000313" key="1">
    <source>
        <dbReference type="EMBL" id="KAH9493379.1"/>
    </source>
</evidence>
<evidence type="ECO:0000313" key="2">
    <source>
        <dbReference type="Proteomes" id="UP000790347"/>
    </source>
</evidence>
<sequence>MFSIIFRYNFPDIENDKLIDSNNVRVSRHIHQCKENLLFYLSKWMDHSSVDIVNLDYHHWIDHHHSYDNHCV</sequence>
<name>A0A922KYN0_DERFA</name>
<dbReference type="EMBL" id="ASGP02000008">
    <property type="protein sequence ID" value="KAH9493379.1"/>
    <property type="molecule type" value="Genomic_DNA"/>
</dbReference>
<gene>
    <name evidence="1" type="ORF">DERF_014132</name>
</gene>
<reference evidence="1" key="2">
    <citation type="journal article" date="2022" name="Res Sq">
        <title>Comparative Genomics Reveals Insights into the Divergent Evolution of Astigmatic Mites and Household Pest Adaptations.</title>
        <authorList>
            <person name="Xiong Q."/>
            <person name="Wan A.T.-Y."/>
            <person name="Liu X.-Y."/>
            <person name="Fung C.S.-H."/>
            <person name="Xiao X."/>
            <person name="Malainual N."/>
            <person name="Hou J."/>
            <person name="Wang L."/>
            <person name="Wang M."/>
            <person name="Yang K."/>
            <person name="Cui Y."/>
            <person name="Leung E."/>
            <person name="Nong W."/>
            <person name="Shin S.-K."/>
            <person name="Au S."/>
            <person name="Jeong K.Y."/>
            <person name="Chew F.T."/>
            <person name="Hui J."/>
            <person name="Leung T.F."/>
            <person name="Tungtrongchitr A."/>
            <person name="Zhong N."/>
            <person name="Liu Z."/>
            <person name="Tsui S."/>
        </authorList>
    </citation>
    <scope>NUCLEOTIDE SEQUENCE</scope>
    <source>
        <strain evidence="1">Derf</strain>
        <tissue evidence="1">Whole organism</tissue>
    </source>
</reference>
<organism evidence="1 2">
    <name type="scientific">Dermatophagoides farinae</name>
    <name type="common">American house dust mite</name>
    <dbReference type="NCBI Taxonomy" id="6954"/>
    <lineage>
        <taxon>Eukaryota</taxon>
        <taxon>Metazoa</taxon>
        <taxon>Ecdysozoa</taxon>
        <taxon>Arthropoda</taxon>
        <taxon>Chelicerata</taxon>
        <taxon>Arachnida</taxon>
        <taxon>Acari</taxon>
        <taxon>Acariformes</taxon>
        <taxon>Sarcoptiformes</taxon>
        <taxon>Astigmata</taxon>
        <taxon>Psoroptidia</taxon>
        <taxon>Analgoidea</taxon>
        <taxon>Pyroglyphidae</taxon>
        <taxon>Dermatophagoidinae</taxon>
        <taxon>Dermatophagoides</taxon>
    </lineage>
</organism>
<dbReference type="AlphaFoldDB" id="A0A922KYN0"/>
<proteinExistence type="predicted"/>